<dbReference type="InterPro" id="IPR007696">
    <property type="entry name" value="DNA_mismatch_repair_MutS_core"/>
</dbReference>
<keyword evidence="1" id="KW-0540">Nuclease</keyword>
<evidence type="ECO:0000256" key="3">
    <source>
        <dbReference type="ARBA" id="ARBA00022840"/>
    </source>
</evidence>
<feature type="coiled-coil region" evidence="5">
    <location>
        <begin position="153"/>
        <end position="180"/>
    </location>
</feature>
<dbReference type="InterPro" id="IPR045076">
    <property type="entry name" value="MutS"/>
</dbReference>
<keyword evidence="1" id="KW-0378">Hydrolase</keyword>
<accession>A0A0J9C908</accession>
<comment type="caution">
    <text evidence="7">The sequence shown here is derived from an EMBL/GenBank/DDBJ whole genome shotgun (WGS) entry which is preliminary data.</text>
</comment>
<dbReference type="NCBIfam" id="TIGR01069">
    <property type="entry name" value="mutS2"/>
    <property type="match status" value="1"/>
</dbReference>
<dbReference type="PIRSF" id="PIRSF005814">
    <property type="entry name" value="MutS_YshD"/>
    <property type="match status" value="1"/>
</dbReference>
<dbReference type="GO" id="GO:0045910">
    <property type="term" value="P:negative regulation of DNA recombination"/>
    <property type="evidence" value="ECO:0007669"/>
    <property type="project" value="InterPro"/>
</dbReference>
<dbReference type="Pfam" id="PF00488">
    <property type="entry name" value="MutS_V"/>
    <property type="match status" value="1"/>
</dbReference>
<dbReference type="GO" id="GO:0004519">
    <property type="term" value="F:endonuclease activity"/>
    <property type="evidence" value="ECO:0007669"/>
    <property type="project" value="UniProtKB-KW"/>
</dbReference>
<dbReference type="PROSITE" id="PS00486">
    <property type="entry name" value="DNA_MISMATCH_REPAIR_2"/>
    <property type="match status" value="1"/>
</dbReference>
<dbReference type="Gene3D" id="3.40.50.300">
    <property type="entry name" value="P-loop containing nucleotide triphosphate hydrolases"/>
    <property type="match status" value="1"/>
</dbReference>
<dbReference type="PATRIC" id="fig|742734.4.peg.2054"/>
<evidence type="ECO:0000256" key="1">
    <source>
        <dbReference type="ARBA" id="ARBA00022722"/>
    </source>
</evidence>
<feature type="domain" description="DNA mismatch repair proteins mutS family" evidence="6">
    <location>
        <begin position="406"/>
        <end position="422"/>
    </location>
</feature>
<dbReference type="PANTHER" id="PTHR48466">
    <property type="entry name" value="OS10G0509000 PROTEIN-RELATED"/>
    <property type="match status" value="1"/>
</dbReference>
<dbReference type="SUPFAM" id="SSF48334">
    <property type="entry name" value="DNA repair protein MutS, domain III"/>
    <property type="match status" value="1"/>
</dbReference>
<dbReference type="SMART" id="SM00533">
    <property type="entry name" value="MUTSd"/>
    <property type="match status" value="1"/>
</dbReference>
<evidence type="ECO:0000256" key="5">
    <source>
        <dbReference type="SAM" id="Coils"/>
    </source>
</evidence>
<sequence>MTAVINQTFEALAFTEILKQLEEYANSPMAKERIRALSPYLEEGELRRQMRDTTQARQMLDLLGNPPLPMMEQAEHLLEKAVLGELLLAEEMEEIGLFLTAVGRMQSYLERGREHRIPAAYYSDNLMPLTELREEIQRSIRGGRIDDHASGTLRDIRRELSVLEEKIKEKAESLLKSQKKYMTEGFVVTRNHRLCLPVKREYKSMIPGSVVDSSSTGATVFIEPQAVARLQDEYDTLKIEEDCEERKILYTLMDLIANEEEALKGNLDTLAKLDFIFAKGKLSAQMDAREPLVNTEGRICLRDARHPLLPPETNVPLQFEMGGESRGMIITGPNTGGKTVAIKTVGLFTLMAGCGLHLPCSYGDVAMRNQILCDIGDGQNMEDNLSTFSAHITNVLDILRRATGDSLVILDELGSGTDPAEGMGIAIAILEELRHRGCLYLVTTHYPEVKSYARRHGEIISARMAFDRENLKPLYGLEMGKSGDSCALYIAKRLGMPAHMLKVAAGEAYGQVKESLNKELDLEHPGGEELERIYVPGITPIKRKTESKDVSGVFSRGDSVSVESTGEPGIVVKPADVMGNVLVQVKGEKRMVNYKRLKLRVKASQLYPEDYDFSIIFDSVKTRKARHDMDRKYQKDLEIQVEDYKTGKQ</sequence>
<dbReference type="Proteomes" id="UP000037392">
    <property type="component" value="Unassembled WGS sequence"/>
</dbReference>
<dbReference type="GO" id="GO:0006298">
    <property type="term" value="P:mismatch repair"/>
    <property type="evidence" value="ECO:0007669"/>
    <property type="project" value="InterPro"/>
</dbReference>
<evidence type="ECO:0000256" key="4">
    <source>
        <dbReference type="ARBA" id="ARBA00023125"/>
    </source>
</evidence>
<dbReference type="GO" id="GO:0016887">
    <property type="term" value="F:ATP hydrolysis activity"/>
    <property type="evidence" value="ECO:0007669"/>
    <property type="project" value="InterPro"/>
</dbReference>
<name>A0A0J9C908_9FIRM</name>
<evidence type="ECO:0000313" key="7">
    <source>
        <dbReference type="EMBL" id="KMW20856.1"/>
    </source>
</evidence>
<evidence type="ECO:0000256" key="2">
    <source>
        <dbReference type="ARBA" id="ARBA00022741"/>
    </source>
</evidence>
<dbReference type="GO" id="GO:0140664">
    <property type="term" value="F:ATP-dependent DNA damage sensor activity"/>
    <property type="evidence" value="ECO:0007669"/>
    <property type="project" value="InterPro"/>
</dbReference>
<dbReference type="PANTHER" id="PTHR48466:SF2">
    <property type="entry name" value="OS10G0509000 PROTEIN"/>
    <property type="match status" value="1"/>
</dbReference>
<dbReference type="InterPro" id="IPR036187">
    <property type="entry name" value="DNA_mismatch_repair_MutS_sf"/>
</dbReference>
<organism evidence="7 8">
    <name type="scientific">[Clostridium] citroniae WAL-19142</name>
    <dbReference type="NCBI Taxonomy" id="742734"/>
    <lineage>
        <taxon>Bacteria</taxon>
        <taxon>Bacillati</taxon>
        <taxon>Bacillota</taxon>
        <taxon>Clostridia</taxon>
        <taxon>Lachnospirales</taxon>
        <taxon>Lachnospiraceae</taxon>
        <taxon>Enterocloster</taxon>
    </lineage>
</organism>
<keyword evidence="4" id="KW-0238">DNA-binding</keyword>
<dbReference type="InterPro" id="IPR000432">
    <property type="entry name" value="DNA_mismatch_repair_MutS_C"/>
</dbReference>
<dbReference type="GO" id="GO:0005524">
    <property type="term" value="F:ATP binding"/>
    <property type="evidence" value="ECO:0007669"/>
    <property type="project" value="UniProtKB-KW"/>
</dbReference>
<keyword evidence="3" id="KW-0067">ATP-binding</keyword>
<dbReference type="InterPro" id="IPR005747">
    <property type="entry name" value="MutS2"/>
</dbReference>
<evidence type="ECO:0000259" key="6">
    <source>
        <dbReference type="PROSITE" id="PS00486"/>
    </source>
</evidence>
<gene>
    <name evidence="7" type="ORF">HMPREF9470_01915</name>
</gene>
<dbReference type="GO" id="GO:0030983">
    <property type="term" value="F:mismatched DNA binding"/>
    <property type="evidence" value="ECO:0007669"/>
    <property type="project" value="InterPro"/>
</dbReference>
<evidence type="ECO:0000313" key="8">
    <source>
        <dbReference type="Proteomes" id="UP000037392"/>
    </source>
</evidence>
<keyword evidence="2" id="KW-0547">Nucleotide-binding</keyword>
<dbReference type="SUPFAM" id="SSF52540">
    <property type="entry name" value="P-loop containing nucleoside triphosphate hydrolases"/>
    <property type="match status" value="1"/>
</dbReference>
<dbReference type="EMBL" id="ADLK01000018">
    <property type="protein sequence ID" value="KMW20856.1"/>
    <property type="molecule type" value="Genomic_DNA"/>
</dbReference>
<dbReference type="SMART" id="SM00534">
    <property type="entry name" value="MUTSac"/>
    <property type="match status" value="1"/>
</dbReference>
<keyword evidence="5" id="KW-0175">Coiled coil</keyword>
<reference evidence="7 8" key="1">
    <citation type="submission" date="2011-04" db="EMBL/GenBank/DDBJ databases">
        <title>The Genome Sequence of Clostridium citroniae WAL-19142.</title>
        <authorList>
            <consortium name="The Broad Institute Genome Sequencing Platform"/>
            <person name="Earl A."/>
            <person name="Ward D."/>
            <person name="Feldgarden M."/>
            <person name="Gevers D."/>
            <person name="Warren Y.A."/>
            <person name="Tyrrell K.L."/>
            <person name="Citron D.M."/>
            <person name="Goldstein E.J."/>
            <person name="Daigneault M."/>
            <person name="Allen-Vercoe E."/>
            <person name="Young S.K."/>
            <person name="Zeng Q."/>
            <person name="Gargeya S."/>
            <person name="Fitzgerald M."/>
            <person name="Haas B."/>
            <person name="Abouelleil A."/>
            <person name="Alvarado L."/>
            <person name="Arachchi H.M."/>
            <person name="Berlin A."/>
            <person name="Brown A."/>
            <person name="Chapman S.B."/>
            <person name="Chen Z."/>
            <person name="Dunbar C."/>
            <person name="Freedman E."/>
            <person name="Gearin G."/>
            <person name="Gellesch M."/>
            <person name="Goldberg J."/>
            <person name="Griggs A."/>
            <person name="Gujja S."/>
            <person name="Heilman E.R."/>
            <person name="Heiman D."/>
            <person name="Howarth C."/>
            <person name="Larson L."/>
            <person name="Lui A."/>
            <person name="MacDonald P.J."/>
            <person name="Mehta T."/>
            <person name="Montmayeur A."/>
            <person name="Murphy C."/>
            <person name="Neiman D."/>
            <person name="Pearson M."/>
            <person name="Priest M."/>
            <person name="Roberts A."/>
            <person name="Saif S."/>
            <person name="Shea T."/>
            <person name="Shenoy N."/>
            <person name="Sisk P."/>
            <person name="Stolte C."/>
            <person name="Sykes S."/>
            <person name="White J."/>
            <person name="Yandava C."/>
            <person name="Wortman J."/>
            <person name="Nusbaum C."/>
            <person name="Birren B."/>
        </authorList>
    </citation>
    <scope>NUCLEOTIDE SEQUENCE [LARGE SCALE GENOMIC DNA]</scope>
    <source>
        <strain evidence="7 8">WAL-19142</strain>
    </source>
</reference>
<protein>
    <recommendedName>
        <fullName evidence="6">DNA mismatch repair proteins mutS family domain-containing protein</fullName>
    </recommendedName>
</protein>
<dbReference type="AlphaFoldDB" id="A0A0J9C908"/>
<proteinExistence type="predicted"/>
<dbReference type="InterPro" id="IPR027417">
    <property type="entry name" value="P-loop_NTPase"/>
</dbReference>